<dbReference type="InterPro" id="IPR036157">
    <property type="entry name" value="dUTPase-like_sf"/>
</dbReference>
<protein>
    <recommendedName>
        <fullName evidence="2">dUTP diphosphatase</fullName>
        <ecNumber evidence="2">3.6.1.23</ecNumber>
    </recommendedName>
</protein>
<feature type="domain" description="dUTPase-like" evidence="5">
    <location>
        <begin position="18"/>
        <end position="146"/>
    </location>
</feature>
<feature type="non-terminal residue" evidence="6">
    <location>
        <position position="146"/>
    </location>
</feature>
<keyword evidence="4" id="KW-0546">Nucleotide metabolism</keyword>
<dbReference type="AlphaFoldDB" id="A0A0F9CCK2"/>
<dbReference type="NCBIfam" id="NF001862">
    <property type="entry name" value="PRK00601.1"/>
    <property type="match status" value="1"/>
</dbReference>
<reference evidence="6" key="1">
    <citation type="journal article" date="2015" name="Nature">
        <title>Complex archaea that bridge the gap between prokaryotes and eukaryotes.</title>
        <authorList>
            <person name="Spang A."/>
            <person name="Saw J.H."/>
            <person name="Jorgensen S.L."/>
            <person name="Zaremba-Niedzwiedzka K."/>
            <person name="Martijn J."/>
            <person name="Lind A.E."/>
            <person name="van Eijk R."/>
            <person name="Schleper C."/>
            <person name="Guy L."/>
            <person name="Ettema T.J."/>
        </authorList>
    </citation>
    <scope>NUCLEOTIDE SEQUENCE</scope>
</reference>
<dbReference type="EC" id="3.6.1.23" evidence="2"/>
<evidence type="ECO:0000256" key="4">
    <source>
        <dbReference type="ARBA" id="ARBA00023080"/>
    </source>
</evidence>
<name>A0A0F9CCK2_9ZZZZ</name>
<dbReference type="NCBIfam" id="TIGR00576">
    <property type="entry name" value="dut"/>
    <property type="match status" value="1"/>
</dbReference>
<dbReference type="InterPro" id="IPR029054">
    <property type="entry name" value="dUTPase-like"/>
</dbReference>
<evidence type="ECO:0000313" key="6">
    <source>
        <dbReference type="EMBL" id="KKL24132.1"/>
    </source>
</evidence>
<dbReference type="InterPro" id="IPR008181">
    <property type="entry name" value="dUTPase"/>
</dbReference>
<evidence type="ECO:0000256" key="1">
    <source>
        <dbReference type="ARBA" id="ARBA00006581"/>
    </source>
</evidence>
<dbReference type="GO" id="GO:0004170">
    <property type="term" value="F:dUTP diphosphatase activity"/>
    <property type="evidence" value="ECO:0007669"/>
    <property type="project" value="UniProtKB-EC"/>
</dbReference>
<sequence length="146" mass="16361">MNKIQVKIITKDDSDDCIPVYATKDAAGADLKADILDDIDLLPHESVLVPTGIFLEIPKDFEMQIRPRSSLALKHKVTVLNSPGTIDSDYRGEIKVILINHSNKTFKITKKMRIGQMILAPIYKAEFIKVEKLSISNRGERGFGHT</sequence>
<comment type="caution">
    <text evidence="6">The sequence shown here is derived from an EMBL/GenBank/DDBJ whole genome shotgun (WGS) entry which is preliminary data.</text>
</comment>
<gene>
    <name evidence="6" type="ORF">LCGC14_2418390</name>
</gene>
<dbReference type="GO" id="GO:0006226">
    <property type="term" value="P:dUMP biosynthetic process"/>
    <property type="evidence" value="ECO:0007669"/>
    <property type="project" value="InterPro"/>
</dbReference>
<comment type="similarity">
    <text evidence="1">Belongs to the dUTPase family.</text>
</comment>
<dbReference type="GO" id="GO:0046081">
    <property type="term" value="P:dUTP catabolic process"/>
    <property type="evidence" value="ECO:0007669"/>
    <property type="project" value="InterPro"/>
</dbReference>
<accession>A0A0F9CCK2</accession>
<dbReference type="Gene3D" id="2.70.40.10">
    <property type="match status" value="1"/>
</dbReference>
<evidence type="ECO:0000259" key="5">
    <source>
        <dbReference type="Pfam" id="PF00692"/>
    </source>
</evidence>
<dbReference type="EMBL" id="LAZR01036707">
    <property type="protein sequence ID" value="KKL24132.1"/>
    <property type="molecule type" value="Genomic_DNA"/>
</dbReference>
<evidence type="ECO:0000256" key="2">
    <source>
        <dbReference type="ARBA" id="ARBA00012379"/>
    </source>
</evidence>
<evidence type="ECO:0000256" key="3">
    <source>
        <dbReference type="ARBA" id="ARBA00022801"/>
    </source>
</evidence>
<dbReference type="GO" id="GO:0000287">
    <property type="term" value="F:magnesium ion binding"/>
    <property type="evidence" value="ECO:0007669"/>
    <property type="project" value="InterPro"/>
</dbReference>
<dbReference type="CDD" id="cd07557">
    <property type="entry name" value="trimeric_dUTPase"/>
    <property type="match status" value="1"/>
</dbReference>
<dbReference type="InterPro" id="IPR033704">
    <property type="entry name" value="dUTPase_trimeric"/>
</dbReference>
<proteinExistence type="inferred from homology"/>
<keyword evidence="3" id="KW-0378">Hydrolase</keyword>
<organism evidence="6">
    <name type="scientific">marine sediment metagenome</name>
    <dbReference type="NCBI Taxonomy" id="412755"/>
    <lineage>
        <taxon>unclassified sequences</taxon>
        <taxon>metagenomes</taxon>
        <taxon>ecological metagenomes</taxon>
    </lineage>
</organism>
<dbReference type="SUPFAM" id="SSF51283">
    <property type="entry name" value="dUTPase-like"/>
    <property type="match status" value="1"/>
</dbReference>
<dbReference type="PANTHER" id="PTHR11241">
    <property type="entry name" value="DEOXYURIDINE 5'-TRIPHOSPHATE NUCLEOTIDOHYDROLASE"/>
    <property type="match status" value="1"/>
</dbReference>
<dbReference type="Pfam" id="PF00692">
    <property type="entry name" value="dUTPase"/>
    <property type="match status" value="1"/>
</dbReference>
<dbReference type="PANTHER" id="PTHR11241:SF0">
    <property type="entry name" value="DEOXYURIDINE 5'-TRIPHOSPHATE NUCLEOTIDOHYDROLASE"/>
    <property type="match status" value="1"/>
</dbReference>